<keyword evidence="4" id="KW-1185">Reference proteome</keyword>
<proteinExistence type="predicted"/>
<dbReference type="AlphaFoldDB" id="A0A9X1U8D1"/>
<evidence type="ECO:0000256" key="1">
    <source>
        <dbReference type="SAM" id="Phobius"/>
    </source>
</evidence>
<keyword evidence="1" id="KW-1133">Transmembrane helix</keyword>
<sequence length="87" mass="9413">MARWLNLRSLVLIATLAGLLLFSCVVAYLGWTSTDALVPASGYVAMAIGVGFSLVLGVGLMALVFYSSRHGYDEPAHRLNEDDLPER</sequence>
<evidence type="ECO:0000313" key="5">
    <source>
        <dbReference type="Proteomes" id="UP001139054"/>
    </source>
</evidence>
<dbReference type="Proteomes" id="UP001139054">
    <property type="component" value="Unassembled WGS sequence"/>
</dbReference>
<evidence type="ECO:0000313" key="4">
    <source>
        <dbReference type="Proteomes" id="UP001139012"/>
    </source>
</evidence>
<organism evidence="2 5">
    <name type="scientific">Bradyrhizobium zhengyangense</name>
    <dbReference type="NCBI Taxonomy" id="2911009"/>
    <lineage>
        <taxon>Bacteria</taxon>
        <taxon>Pseudomonadati</taxon>
        <taxon>Pseudomonadota</taxon>
        <taxon>Alphaproteobacteria</taxon>
        <taxon>Hyphomicrobiales</taxon>
        <taxon>Nitrobacteraceae</taxon>
        <taxon>Bradyrhizobium</taxon>
    </lineage>
</organism>
<accession>A0A9X1U8D1</accession>
<dbReference type="PROSITE" id="PS51257">
    <property type="entry name" value="PROKAR_LIPOPROTEIN"/>
    <property type="match status" value="1"/>
</dbReference>
<dbReference type="EMBL" id="JAKLUA010000004">
    <property type="protein sequence ID" value="MCG2668287.1"/>
    <property type="molecule type" value="Genomic_DNA"/>
</dbReference>
<gene>
    <name evidence="3" type="ORF">L6637_15100</name>
    <name evidence="2" type="ORF">L6654_06530</name>
</gene>
<keyword evidence="1" id="KW-0812">Transmembrane</keyword>
<evidence type="ECO:0000313" key="3">
    <source>
        <dbReference type="EMBL" id="MCG2668287.1"/>
    </source>
</evidence>
<reference evidence="2" key="1">
    <citation type="submission" date="2022-01" db="EMBL/GenBank/DDBJ databases">
        <title>Genome sequnece data of strain Bradyrhizobium sp. nov.</title>
        <authorList>
            <person name="Zhang J."/>
        </authorList>
    </citation>
    <scope>NUCLEOTIDE SEQUENCE</scope>
    <source>
        <strain evidence="3">WYCCWR 12774</strain>
        <strain evidence="2">WYCCWR 13023</strain>
    </source>
</reference>
<evidence type="ECO:0000313" key="2">
    <source>
        <dbReference type="EMBL" id="MCG2626279.1"/>
    </source>
</evidence>
<feature type="transmembrane region" description="Helical" evidence="1">
    <location>
        <begin position="43"/>
        <end position="66"/>
    </location>
</feature>
<protein>
    <submittedName>
        <fullName evidence="2">Uncharacterized protein</fullName>
    </submittedName>
</protein>
<name>A0A9X1U8D1_9BRAD</name>
<dbReference type="Proteomes" id="UP001139012">
    <property type="component" value="Unassembled WGS sequence"/>
</dbReference>
<keyword evidence="1" id="KW-0472">Membrane</keyword>
<dbReference type="RefSeq" id="WP_237866346.1">
    <property type="nucleotide sequence ID" value="NZ_JAKLTY010000003.1"/>
</dbReference>
<comment type="caution">
    <text evidence="2">The sequence shown here is derived from an EMBL/GenBank/DDBJ whole genome shotgun (WGS) entry which is preliminary data.</text>
</comment>
<dbReference type="EMBL" id="JAKLTY010000003">
    <property type="protein sequence ID" value="MCG2626279.1"/>
    <property type="molecule type" value="Genomic_DNA"/>
</dbReference>